<organism evidence="2 3">
    <name type="scientific">Schizopora paradoxa</name>
    <dbReference type="NCBI Taxonomy" id="27342"/>
    <lineage>
        <taxon>Eukaryota</taxon>
        <taxon>Fungi</taxon>
        <taxon>Dikarya</taxon>
        <taxon>Basidiomycota</taxon>
        <taxon>Agaricomycotina</taxon>
        <taxon>Agaricomycetes</taxon>
        <taxon>Hymenochaetales</taxon>
        <taxon>Schizoporaceae</taxon>
        <taxon>Schizopora</taxon>
    </lineage>
</organism>
<dbReference type="AlphaFoldDB" id="A0A0H2RQW0"/>
<feature type="compositionally biased region" description="Low complexity" evidence="1">
    <location>
        <begin position="121"/>
        <end position="136"/>
    </location>
</feature>
<reference evidence="2 3" key="1">
    <citation type="submission" date="2015-04" db="EMBL/GenBank/DDBJ databases">
        <title>Complete genome sequence of Schizopora paradoxa KUC8140, a cosmopolitan wood degrader in East Asia.</title>
        <authorList>
            <consortium name="DOE Joint Genome Institute"/>
            <person name="Min B."/>
            <person name="Park H."/>
            <person name="Jang Y."/>
            <person name="Kim J.-J."/>
            <person name="Kim K.H."/>
            <person name="Pangilinan J."/>
            <person name="Lipzen A."/>
            <person name="Riley R."/>
            <person name="Grigoriev I.V."/>
            <person name="Spatafora J.W."/>
            <person name="Choi I.-G."/>
        </authorList>
    </citation>
    <scope>NUCLEOTIDE SEQUENCE [LARGE SCALE GENOMIC DNA]</scope>
    <source>
        <strain evidence="2 3">KUC8140</strain>
    </source>
</reference>
<evidence type="ECO:0000313" key="3">
    <source>
        <dbReference type="Proteomes" id="UP000053477"/>
    </source>
</evidence>
<name>A0A0H2RQW0_9AGAM</name>
<accession>A0A0H2RQW0</accession>
<dbReference type="Proteomes" id="UP000053477">
    <property type="component" value="Unassembled WGS sequence"/>
</dbReference>
<protein>
    <submittedName>
        <fullName evidence="2">Uncharacterized protein</fullName>
    </submittedName>
</protein>
<proteinExistence type="predicted"/>
<feature type="region of interest" description="Disordered" evidence="1">
    <location>
        <begin position="81"/>
        <end position="155"/>
    </location>
</feature>
<feature type="region of interest" description="Disordered" evidence="1">
    <location>
        <begin position="175"/>
        <end position="200"/>
    </location>
</feature>
<sequence length="287" mass="31298">MSFQSLLLEYFCCCHRRRPKESEGIPDEEVPFINPGDGAPPIVTYGVVSIDDGRAKERQNVIVRSKEGRMVNVLSRVPFNLRNEPGRASSSRSHRSTSATLDGPVNASTIGDAHRDLLEISRTSSPTKRSPPLSRTESMSSLQHGTLSRVSTSDELYDREPSLKVILIKTSKSHARALSRRGRSRTRSGRYIENGDVEDGAPTLEGIQSVDSGRAIFHVGDTSVNTDDEIPATADTDAAAQPDKVNVDALNDEDDAAIRALSEEISTSLSEDFKFQDVGSIARGWGD</sequence>
<feature type="compositionally biased region" description="Basic residues" evidence="1">
    <location>
        <begin position="175"/>
        <end position="188"/>
    </location>
</feature>
<feature type="compositionally biased region" description="Low complexity" evidence="1">
    <location>
        <begin position="87"/>
        <end position="100"/>
    </location>
</feature>
<evidence type="ECO:0000256" key="1">
    <source>
        <dbReference type="SAM" id="MobiDB-lite"/>
    </source>
</evidence>
<dbReference type="InParanoid" id="A0A0H2RQW0"/>
<dbReference type="STRING" id="27342.A0A0H2RQW0"/>
<dbReference type="EMBL" id="KQ085946">
    <property type="protein sequence ID" value="KLO14264.1"/>
    <property type="molecule type" value="Genomic_DNA"/>
</dbReference>
<feature type="compositionally biased region" description="Polar residues" evidence="1">
    <location>
        <begin position="137"/>
        <end position="154"/>
    </location>
</feature>
<gene>
    <name evidence="2" type="ORF">SCHPADRAFT_939677</name>
</gene>
<dbReference type="OrthoDB" id="3227079at2759"/>
<evidence type="ECO:0000313" key="2">
    <source>
        <dbReference type="EMBL" id="KLO14264.1"/>
    </source>
</evidence>
<keyword evidence="3" id="KW-1185">Reference proteome</keyword>